<dbReference type="EMBL" id="PQ362313">
    <property type="protein sequence ID" value="XHV15828.1"/>
    <property type="molecule type" value="Genomic_DNA"/>
</dbReference>
<sequence length="87" mass="9357">MCIILVVILHASPLRQSLRAECRTGSGYRSTSRLQALRGIALGSIQVPQFRGPHTPNGSCIPAYTLSFPLSPPSFVDSQVHNQLAAV</sequence>
<organism evidence="1">
    <name type="scientific">Klebsiella phage HenuGS</name>
    <dbReference type="NCBI Taxonomy" id="3350566"/>
    <lineage>
        <taxon>Viruses</taxon>
        <taxon>Duplodnaviria</taxon>
        <taxon>Heunggongvirae</taxon>
        <taxon>Uroviricota</taxon>
        <taxon>Caudoviricetes</taxon>
        <taxon>Autographivirales</taxon>
        <taxon>Autoscriptoviridae</taxon>
        <taxon>Slopekvirinae</taxon>
        <taxon>Drulisvirus</taxon>
    </lineage>
</organism>
<reference evidence="1" key="1">
    <citation type="submission" date="2024-10" db="EMBL/GenBank/DDBJ databases">
        <authorList>
            <person name="Li Q."/>
            <person name="Liu M."/>
            <person name="Guo S."/>
            <person name="Shi X."/>
            <person name="Zhou F."/>
            <person name="Li J."/>
        </authorList>
    </citation>
    <scope>NUCLEOTIDE SEQUENCE</scope>
</reference>
<protein>
    <recommendedName>
        <fullName evidence="2">Secreted protein</fullName>
    </recommendedName>
</protein>
<evidence type="ECO:0008006" key="2">
    <source>
        <dbReference type="Google" id="ProtNLM"/>
    </source>
</evidence>
<name>A0AB74UNT5_9CAUD</name>
<evidence type="ECO:0000313" key="1">
    <source>
        <dbReference type="EMBL" id="XHV15828.1"/>
    </source>
</evidence>
<proteinExistence type="predicted"/>
<accession>A0AB74UNT5</accession>